<evidence type="ECO:0000313" key="2">
    <source>
        <dbReference type="Proteomes" id="UP000237000"/>
    </source>
</evidence>
<name>A0A2P5F930_TREOI</name>
<organism evidence="1 2">
    <name type="scientific">Trema orientale</name>
    <name type="common">Charcoal tree</name>
    <name type="synonym">Celtis orientalis</name>
    <dbReference type="NCBI Taxonomy" id="63057"/>
    <lineage>
        <taxon>Eukaryota</taxon>
        <taxon>Viridiplantae</taxon>
        <taxon>Streptophyta</taxon>
        <taxon>Embryophyta</taxon>
        <taxon>Tracheophyta</taxon>
        <taxon>Spermatophyta</taxon>
        <taxon>Magnoliopsida</taxon>
        <taxon>eudicotyledons</taxon>
        <taxon>Gunneridae</taxon>
        <taxon>Pentapetalae</taxon>
        <taxon>rosids</taxon>
        <taxon>fabids</taxon>
        <taxon>Rosales</taxon>
        <taxon>Cannabaceae</taxon>
        <taxon>Trema</taxon>
    </lineage>
</organism>
<comment type="caution">
    <text evidence="1">The sequence shown here is derived from an EMBL/GenBank/DDBJ whole genome shotgun (WGS) entry which is preliminary data.</text>
</comment>
<proteinExistence type="predicted"/>
<dbReference type="EMBL" id="JXTC01000052">
    <property type="protein sequence ID" value="PON94305.1"/>
    <property type="molecule type" value="Genomic_DNA"/>
</dbReference>
<sequence length="76" mass="8944">NAATRAWIDQCASHQLKLRLRPGRLSRLVTKHFLPNRCRQAIGTPHYRHIWSPLVVDDIIHPLFELKSALARIWHF</sequence>
<accession>A0A2P5F930</accession>
<reference evidence="2" key="1">
    <citation type="submission" date="2016-06" db="EMBL/GenBank/DDBJ databases">
        <title>Parallel loss of symbiosis genes in relatives of nitrogen-fixing non-legume Parasponia.</title>
        <authorList>
            <person name="Van Velzen R."/>
            <person name="Holmer R."/>
            <person name="Bu F."/>
            <person name="Rutten L."/>
            <person name="Van Zeijl A."/>
            <person name="Liu W."/>
            <person name="Santuari L."/>
            <person name="Cao Q."/>
            <person name="Sharma T."/>
            <person name="Shen D."/>
            <person name="Roswanjaya Y."/>
            <person name="Wardhani T."/>
            <person name="Kalhor M.S."/>
            <person name="Jansen J."/>
            <person name="Van den Hoogen J."/>
            <person name="Gungor B."/>
            <person name="Hartog M."/>
            <person name="Hontelez J."/>
            <person name="Verver J."/>
            <person name="Yang W.-C."/>
            <person name="Schijlen E."/>
            <person name="Repin R."/>
            <person name="Schilthuizen M."/>
            <person name="Schranz E."/>
            <person name="Heidstra R."/>
            <person name="Miyata K."/>
            <person name="Fedorova E."/>
            <person name="Kohlen W."/>
            <person name="Bisseling T."/>
            <person name="Smit S."/>
            <person name="Geurts R."/>
        </authorList>
    </citation>
    <scope>NUCLEOTIDE SEQUENCE [LARGE SCALE GENOMIC DNA]</scope>
    <source>
        <strain evidence="2">cv. RG33-2</strain>
    </source>
</reference>
<gene>
    <name evidence="1" type="ORF">TorRG33x02_097790</name>
</gene>
<keyword evidence="2" id="KW-1185">Reference proteome</keyword>
<dbReference type="AlphaFoldDB" id="A0A2P5F930"/>
<evidence type="ECO:0000313" key="1">
    <source>
        <dbReference type="EMBL" id="PON94305.1"/>
    </source>
</evidence>
<protein>
    <submittedName>
        <fullName evidence="1">Uncharacterized protein</fullName>
    </submittedName>
</protein>
<dbReference type="Proteomes" id="UP000237000">
    <property type="component" value="Unassembled WGS sequence"/>
</dbReference>
<feature type="non-terminal residue" evidence="1">
    <location>
        <position position="1"/>
    </location>
</feature>
<dbReference type="InParanoid" id="A0A2P5F930"/>